<dbReference type="GO" id="GO:0016051">
    <property type="term" value="P:carbohydrate biosynthetic process"/>
    <property type="evidence" value="ECO:0007669"/>
    <property type="project" value="InterPro"/>
</dbReference>
<dbReference type="InterPro" id="IPR018011">
    <property type="entry name" value="Carb_sulfotrans_8-10"/>
</dbReference>
<evidence type="ECO:0000256" key="3">
    <source>
        <dbReference type="ARBA" id="ARBA00022692"/>
    </source>
</evidence>
<keyword evidence="2" id="KW-0808">Transferase</keyword>
<dbReference type="Pfam" id="PF03567">
    <property type="entry name" value="Sulfotransfer_2"/>
    <property type="match status" value="1"/>
</dbReference>
<evidence type="ECO:0000256" key="4">
    <source>
        <dbReference type="ARBA" id="ARBA00022989"/>
    </source>
</evidence>
<gene>
    <name evidence="8" type="ORF">GM415_03975</name>
</gene>
<sequence length="303" mass="33803">MNWPAYVAMDAVPSGSSVLLYGAGGRGGRALELLKALNPGVTVLGFVDSFKRGRWQGLPVHAPEDILTGALGADFVIVTTFDFIPVLTRLDHALGEKLLVGDIPMPERKHAIISHGLKAIYLVMPKVASTTLEVALAAASPTPIEVIQEADLSACPRDYFSFTFVRNPYDRMVSIFRHEANNFNRNVYRPAMEWLGRDPADFANFVEFVHRLPDGIADIHVRSQHRLLEGVEETVGLDFAGHLESLNEDFARVAERLEIPSDLGHITKSKRGHYRDYCTPKLLALIGERYRRDFELFGYELEA</sequence>
<keyword evidence="5" id="KW-0333">Golgi apparatus</keyword>
<dbReference type="KEGG" id="psel:GM415_03975"/>
<organism evidence="8 9">
    <name type="scientific">Pseudodesulfovibrio cashew</name>
    <dbReference type="NCBI Taxonomy" id="2678688"/>
    <lineage>
        <taxon>Bacteria</taxon>
        <taxon>Pseudomonadati</taxon>
        <taxon>Thermodesulfobacteriota</taxon>
        <taxon>Desulfovibrionia</taxon>
        <taxon>Desulfovibrionales</taxon>
        <taxon>Desulfovibrionaceae</taxon>
    </lineage>
</organism>
<dbReference type="InterPro" id="IPR005331">
    <property type="entry name" value="Sulfotransferase"/>
</dbReference>
<dbReference type="EMBL" id="CP046400">
    <property type="protein sequence ID" value="QGY39310.1"/>
    <property type="molecule type" value="Genomic_DNA"/>
</dbReference>
<dbReference type="InterPro" id="IPR027417">
    <property type="entry name" value="P-loop_NTPase"/>
</dbReference>
<dbReference type="AlphaFoldDB" id="A0A6I6JE10"/>
<dbReference type="RefSeq" id="WP_158946535.1">
    <property type="nucleotide sequence ID" value="NZ_CP046400.1"/>
</dbReference>
<dbReference type="Proteomes" id="UP000428328">
    <property type="component" value="Chromosome"/>
</dbReference>
<evidence type="ECO:0000313" key="9">
    <source>
        <dbReference type="Proteomes" id="UP000428328"/>
    </source>
</evidence>
<dbReference type="PANTHER" id="PTHR12137:SF54">
    <property type="entry name" value="CARBOHYDRATE SULFOTRANSFERASE"/>
    <property type="match status" value="1"/>
</dbReference>
<evidence type="ECO:0000256" key="6">
    <source>
        <dbReference type="ARBA" id="ARBA00023136"/>
    </source>
</evidence>
<evidence type="ECO:0000313" key="8">
    <source>
        <dbReference type="EMBL" id="QGY39310.1"/>
    </source>
</evidence>
<keyword evidence="6" id="KW-0472">Membrane</keyword>
<evidence type="ECO:0000256" key="1">
    <source>
        <dbReference type="ARBA" id="ARBA00004323"/>
    </source>
</evidence>
<proteinExistence type="predicted"/>
<keyword evidence="3" id="KW-0812">Transmembrane</keyword>
<evidence type="ECO:0000256" key="2">
    <source>
        <dbReference type="ARBA" id="ARBA00022679"/>
    </source>
</evidence>
<comment type="subcellular location">
    <subcellularLocation>
        <location evidence="1">Golgi apparatus membrane</location>
        <topology evidence="1">Single-pass type II membrane protein</topology>
    </subcellularLocation>
</comment>
<evidence type="ECO:0000256" key="5">
    <source>
        <dbReference type="ARBA" id="ARBA00023034"/>
    </source>
</evidence>
<dbReference type="SUPFAM" id="SSF52540">
    <property type="entry name" value="P-loop containing nucleoside triphosphate hydrolases"/>
    <property type="match status" value="1"/>
</dbReference>
<name>A0A6I6JE10_9BACT</name>
<dbReference type="Gene3D" id="3.40.50.300">
    <property type="entry name" value="P-loop containing nucleotide triphosphate hydrolases"/>
    <property type="match status" value="1"/>
</dbReference>
<dbReference type="GO" id="GO:0016020">
    <property type="term" value="C:membrane"/>
    <property type="evidence" value="ECO:0007669"/>
    <property type="project" value="InterPro"/>
</dbReference>
<reference evidence="8 9" key="1">
    <citation type="submission" date="2019-11" db="EMBL/GenBank/DDBJ databases">
        <authorList>
            <person name="Zheng R.K."/>
            <person name="Sun C.M."/>
        </authorList>
    </citation>
    <scope>NUCLEOTIDE SEQUENCE [LARGE SCALE GENOMIC DNA]</scope>
    <source>
        <strain evidence="8 9">SRB007</strain>
    </source>
</reference>
<keyword evidence="4" id="KW-1133">Transmembrane helix</keyword>
<accession>A0A6I6JE10</accession>
<evidence type="ECO:0000256" key="7">
    <source>
        <dbReference type="ARBA" id="ARBA00023180"/>
    </source>
</evidence>
<protein>
    <recommendedName>
        <fullName evidence="10">Sulfotransferase</fullName>
    </recommendedName>
</protein>
<dbReference type="GO" id="GO:0008146">
    <property type="term" value="F:sulfotransferase activity"/>
    <property type="evidence" value="ECO:0007669"/>
    <property type="project" value="InterPro"/>
</dbReference>
<keyword evidence="9" id="KW-1185">Reference proteome</keyword>
<keyword evidence="7" id="KW-0325">Glycoprotein</keyword>
<evidence type="ECO:0008006" key="10">
    <source>
        <dbReference type="Google" id="ProtNLM"/>
    </source>
</evidence>
<dbReference type="PANTHER" id="PTHR12137">
    <property type="entry name" value="CARBOHYDRATE SULFOTRANSFERASE"/>
    <property type="match status" value="1"/>
</dbReference>